<dbReference type="RefSeq" id="WP_246902011.1">
    <property type="nucleotide sequence ID" value="NZ_JALJRB010000001.1"/>
</dbReference>
<evidence type="ECO:0000259" key="2">
    <source>
        <dbReference type="Pfam" id="PF13439"/>
    </source>
</evidence>
<evidence type="ECO:0000313" key="3">
    <source>
        <dbReference type="EMBL" id="MCJ8498993.1"/>
    </source>
</evidence>
<evidence type="ECO:0000259" key="1">
    <source>
        <dbReference type="Pfam" id="PF00534"/>
    </source>
</evidence>
<accession>A0AA41QYS2</accession>
<name>A0AA41QYS2_9BACT</name>
<evidence type="ECO:0000313" key="4">
    <source>
        <dbReference type="Proteomes" id="UP001165427"/>
    </source>
</evidence>
<dbReference type="Pfam" id="PF00534">
    <property type="entry name" value="Glycos_transf_1"/>
    <property type="match status" value="1"/>
</dbReference>
<dbReference type="GO" id="GO:0016757">
    <property type="term" value="F:glycosyltransferase activity"/>
    <property type="evidence" value="ECO:0007669"/>
    <property type="project" value="UniProtKB-KW"/>
</dbReference>
<keyword evidence="3" id="KW-0808">Transferase</keyword>
<dbReference type="PANTHER" id="PTHR45947:SF3">
    <property type="entry name" value="SULFOQUINOVOSYL TRANSFERASE SQD2"/>
    <property type="match status" value="1"/>
</dbReference>
<sequence length="443" mass="48632">MFTNTYLPHVGGVARSVSCFKRDLRKMGHRVLIMAPVYTDAGEQKTDDKESDVVRLPAIQNFSGSDFSVRIPLPLIVSEKMNAFAPDIIHSHHPFLLGDTAMRMARKCNLPLVFTHHTLYERYTHYTPVDSPAMKRFVIELATRYANHCDHVIAPSESIRHLIRDRGVDAPVTVIPTGVDPDFFAAGGGELFRQRHGIATNTFVLGHIGRLAPEKNLEYLAGAAAIFLKKHRGSVFVVAGEGPSNDAIRRICEHEGVQKQLIMTGALTGSHLADAYDAFDLFVFASKTETQGMVLTEAMAAGVPVIALDASGAREVVIDKKNGRLLDGNTSAEQFAQILSEVYRDTGTLEEWNSGVKETAAHFSRAKSAKTLEHLYQITLQAFPGRNMSRDKEIMGWDNLLKALEIEWGLLVEKARAVITVGTSDSKNIGADEADPEGQGPPC</sequence>
<dbReference type="Pfam" id="PF13439">
    <property type="entry name" value="Glyco_transf_4"/>
    <property type="match status" value="1"/>
</dbReference>
<dbReference type="InterPro" id="IPR001296">
    <property type="entry name" value="Glyco_trans_1"/>
</dbReference>
<dbReference type="EC" id="2.4.-.-" evidence="3"/>
<organism evidence="3 4">
    <name type="scientific">Desulfatitalea alkaliphila</name>
    <dbReference type="NCBI Taxonomy" id="2929485"/>
    <lineage>
        <taxon>Bacteria</taxon>
        <taxon>Pseudomonadati</taxon>
        <taxon>Thermodesulfobacteriota</taxon>
        <taxon>Desulfobacteria</taxon>
        <taxon>Desulfobacterales</taxon>
        <taxon>Desulfosarcinaceae</taxon>
        <taxon>Desulfatitalea</taxon>
    </lineage>
</organism>
<feature type="domain" description="Glycosyltransferase subfamily 4-like N-terminal" evidence="2">
    <location>
        <begin position="10"/>
        <end position="182"/>
    </location>
</feature>
<feature type="domain" description="Glycosyl transferase family 1" evidence="1">
    <location>
        <begin position="192"/>
        <end position="354"/>
    </location>
</feature>
<gene>
    <name evidence="3" type="ORF">MRX98_00290</name>
</gene>
<reference evidence="3" key="1">
    <citation type="submission" date="2022-04" db="EMBL/GenBank/DDBJ databases">
        <title>Desulfatitalea alkaliphila sp. nov., a novel anaerobic sulfate-reducing bacterium isolated from terrestrial mud volcano, Taman Peninsula, Russia.</title>
        <authorList>
            <person name="Khomyakova M.A."/>
            <person name="Merkel A.Y."/>
            <person name="Slobodkin A.I."/>
        </authorList>
    </citation>
    <scope>NUCLEOTIDE SEQUENCE</scope>
    <source>
        <strain evidence="3">M08but</strain>
    </source>
</reference>
<keyword evidence="3" id="KW-0328">Glycosyltransferase</keyword>
<dbReference type="SUPFAM" id="SSF53756">
    <property type="entry name" value="UDP-Glycosyltransferase/glycogen phosphorylase"/>
    <property type="match status" value="1"/>
</dbReference>
<keyword evidence="4" id="KW-1185">Reference proteome</keyword>
<dbReference type="Gene3D" id="3.40.50.2000">
    <property type="entry name" value="Glycogen Phosphorylase B"/>
    <property type="match status" value="2"/>
</dbReference>
<proteinExistence type="predicted"/>
<comment type="caution">
    <text evidence="3">The sequence shown here is derived from an EMBL/GenBank/DDBJ whole genome shotgun (WGS) entry which is preliminary data.</text>
</comment>
<dbReference type="InterPro" id="IPR028098">
    <property type="entry name" value="Glyco_trans_4-like_N"/>
</dbReference>
<dbReference type="Proteomes" id="UP001165427">
    <property type="component" value="Unassembled WGS sequence"/>
</dbReference>
<dbReference type="AlphaFoldDB" id="A0AA41QYS2"/>
<dbReference type="InterPro" id="IPR050194">
    <property type="entry name" value="Glycosyltransferase_grp1"/>
</dbReference>
<protein>
    <submittedName>
        <fullName evidence="3">Glycosyltransferase</fullName>
        <ecNumber evidence="3">2.4.-.-</ecNumber>
    </submittedName>
</protein>
<dbReference type="EMBL" id="JALJRB010000001">
    <property type="protein sequence ID" value="MCJ8498993.1"/>
    <property type="molecule type" value="Genomic_DNA"/>
</dbReference>
<dbReference type="PANTHER" id="PTHR45947">
    <property type="entry name" value="SULFOQUINOVOSYL TRANSFERASE SQD2"/>
    <property type="match status" value="1"/>
</dbReference>